<gene>
    <name evidence="4" type="ORF">N825_05535</name>
</gene>
<organism evidence="4 5">
    <name type="scientific">Skermanella stibiiresistens SB22</name>
    <dbReference type="NCBI Taxonomy" id="1385369"/>
    <lineage>
        <taxon>Bacteria</taxon>
        <taxon>Pseudomonadati</taxon>
        <taxon>Pseudomonadota</taxon>
        <taxon>Alphaproteobacteria</taxon>
        <taxon>Rhodospirillales</taxon>
        <taxon>Azospirillaceae</taxon>
        <taxon>Skermanella</taxon>
    </lineage>
</organism>
<evidence type="ECO:0000313" key="4">
    <source>
        <dbReference type="EMBL" id="EWY39560.1"/>
    </source>
</evidence>
<keyword evidence="5" id="KW-1185">Reference proteome</keyword>
<keyword evidence="1 2" id="KW-0597">Phosphoprotein</keyword>
<dbReference type="Pfam" id="PF00072">
    <property type="entry name" value="Response_reg"/>
    <property type="match status" value="1"/>
</dbReference>
<evidence type="ECO:0000256" key="1">
    <source>
        <dbReference type="ARBA" id="ARBA00022553"/>
    </source>
</evidence>
<proteinExistence type="predicted"/>
<dbReference type="AlphaFoldDB" id="W9H048"/>
<dbReference type="Proteomes" id="UP000019486">
    <property type="component" value="Unassembled WGS sequence"/>
</dbReference>
<dbReference type="GO" id="GO:0000160">
    <property type="term" value="P:phosphorelay signal transduction system"/>
    <property type="evidence" value="ECO:0007669"/>
    <property type="project" value="InterPro"/>
</dbReference>
<accession>W9H048</accession>
<dbReference type="RefSeq" id="WP_037453920.1">
    <property type="nucleotide sequence ID" value="NZ_AVFL01000011.1"/>
</dbReference>
<dbReference type="OrthoDB" id="9782655at2"/>
<sequence>MSKPFLIAIIDDDEAIRVATASLLRSFGYDTRVFASAEEFLDSGAEREAACLLTDVQMPGIGGIELQRLLAERSCPFPVVLMTAFGGSDLRHRALAAGAFRVLDKPFDGETIFQCLREALLGN</sequence>
<name>W9H048_9PROT</name>
<feature type="domain" description="Response regulatory" evidence="3">
    <location>
        <begin position="6"/>
        <end position="120"/>
    </location>
</feature>
<dbReference type="PANTHER" id="PTHR44591:SF25">
    <property type="entry name" value="CHEMOTAXIS TWO-COMPONENT RESPONSE REGULATOR"/>
    <property type="match status" value="1"/>
</dbReference>
<dbReference type="STRING" id="1385369.N825_05535"/>
<comment type="caution">
    <text evidence="4">The sequence shown here is derived from an EMBL/GenBank/DDBJ whole genome shotgun (WGS) entry which is preliminary data.</text>
</comment>
<dbReference type="Gene3D" id="3.40.50.2300">
    <property type="match status" value="1"/>
</dbReference>
<evidence type="ECO:0000259" key="3">
    <source>
        <dbReference type="PROSITE" id="PS50110"/>
    </source>
</evidence>
<dbReference type="PROSITE" id="PS50110">
    <property type="entry name" value="RESPONSE_REGULATORY"/>
    <property type="match status" value="1"/>
</dbReference>
<feature type="modified residue" description="4-aspartylphosphate" evidence="2">
    <location>
        <position position="55"/>
    </location>
</feature>
<dbReference type="InterPro" id="IPR001789">
    <property type="entry name" value="Sig_transdc_resp-reg_receiver"/>
</dbReference>
<evidence type="ECO:0000256" key="2">
    <source>
        <dbReference type="PROSITE-ProRule" id="PRU00169"/>
    </source>
</evidence>
<dbReference type="SUPFAM" id="SSF52172">
    <property type="entry name" value="CheY-like"/>
    <property type="match status" value="1"/>
</dbReference>
<dbReference type="InterPro" id="IPR050595">
    <property type="entry name" value="Bact_response_regulator"/>
</dbReference>
<protein>
    <submittedName>
        <fullName evidence="4">Response regulator receiver</fullName>
    </submittedName>
</protein>
<dbReference type="SMART" id="SM00448">
    <property type="entry name" value="REC"/>
    <property type="match status" value="1"/>
</dbReference>
<reference evidence="4 5" key="1">
    <citation type="submission" date="2013-08" db="EMBL/GenBank/DDBJ databases">
        <title>The genome sequence of Skermanella stibiiresistens.</title>
        <authorList>
            <person name="Zhu W."/>
            <person name="Wang G."/>
        </authorList>
    </citation>
    <scope>NUCLEOTIDE SEQUENCE [LARGE SCALE GENOMIC DNA]</scope>
    <source>
        <strain evidence="4 5">SB22</strain>
    </source>
</reference>
<evidence type="ECO:0000313" key="5">
    <source>
        <dbReference type="Proteomes" id="UP000019486"/>
    </source>
</evidence>
<dbReference type="PANTHER" id="PTHR44591">
    <property type="entry name" value="STRESS RESPONSE REGULATOR PROTEIN 1"/>
    <property type="match status" value="1"/>
</dbReference>
<dbReference type="EMBL" id="AVFL01000011">
    <property type="protein sequence ID" value="EWY39560.1"/>
    <property type="molecule type" value="Genomic_DNA"/>
</dbReference>
<dbReference type="InterPro" id="IPR011006">
    <property type="entry name" value="CheY-like_superfamily"/>
</dbReference>